<keyword evidence="5" id="KW-0046">Antibiotic resistance</keyword>
<dbReference type="Pfam" id="PF12698">
    <property type="entry name" value="ABC2_membrane_3"/>
    <property type="match status" value="1"/>
</dbReference>
<comment type="caution">
    <text evidence="9">The sequence shown here is derived from an EMBL/GenBank/DDBJ whole genome shotgun (WGS) entry which is preliminary data.</text>
</comment>
<evidence type="ECO:0000256" key="7">
    <source>
        <dbReference type="SAM" id="Phobius"/>
    </source>
</evidence>
<organism evidence="9 10">
    <name type="scientific">Cellulomonas fulva</name>
    <dbReference type="NCBI Taxonomy" id="2835530"/>
    <lineage>
        <taxon>Bacteria</taxon>
        <taxon>Bacillati</taxon>
        <taxon>Actinomycetota</taxon>
        <taxon>Actinomycetes</taxon>
        <taxon>Micrococcales</taxon>
        <taxon>Cellulomonadaceae</taxon>
        <taxon>Cellulomonas</taxon>
    </lineage>
</organism>
<dbReference type="PIRSF" id="PIRSF006648">
    <property type="entry name" value="DrrB"/>
    <property type="match status" value="1"/>
</dbReference>
<evidence type="ECO:0000256" key="2">
    <source>
        <dbReference type="ARBA" id="ARBA00022692"/>
    </source>
</evidence>
<dbReference type="PANTHER" id="PTHR43229">
    <property type="entry name" value="NODULATION PROTEIN J"/>
    <property type="match status" value="1"/>
</dbReference>
<feature type="region of interest" description="Disordered" evidence="6">
    <location>
        <begin position="1"/>
        <end position="33"/>
    </location>
</feature>
<keyword evidence="2 7" id="KW-0812">Transmembrane</keyword>
<feature type="transmembrane region" description="Helical" evidence="7">
    <location>
        <begin position="210"/>
        <end position="233"/>
    </location>
</feature>
<dbReference type="InterPro" id="IPR013525">
    <property type="entry name" value="ABC2_TM"/>
</dbReference>
<name>A0ABS5U0F9_9CELL</name>
<dbReference type="InterPro" id="IPR051784">
    <property type="entry name" value="Nod_factor_ABC_transporter"/>
</dbReference>
<sequence>MTGTTTTTSTTSATLADPTDPADRTAARAGERVARTGPARGLVNLPYLAIELRRVLRNRRTVVFTLAMPPVFFLLFGTVGDYQTQRAGYGNVTAWVMVSMALYGALLATTNGGASVSVERAQGWTRQLRLTPLRPATYVTTKVLVAMILALASMVITTVVGLASGADAPVGRLVAALVVGWVGSAVFAAFGLFMGYLLPSENVMQVLGPVLALLSFAGGLFMPLGDGVFATVARFMPTYGLAELTRAPIGGDFSWWAVVNVVVWGAVFVWGAAWRFRRDTARV</sequence>
<dbReference type="InterPro" id="IPR000412">
    <property type="entry name" value="ABC_2_transport"/>
</dbReference>
<dbReference type="EMBL" id="JAHBOH010000001">
    <property type="protein sequence ID" value="MBT0994766.1"/>
    <property type="molecule type" value="Genomic_DNA"/>
</dbReference>
<evidence type="ECO:0000256" key="3">
    <source>
        <dbReference type="ARBA" id="ARBA00022989"/>
    </source>
</evidence>
<evidence type="ECO:0000313" key="9">
    <source>
        <dbReference type="EMBL" id="MBT0994766.1"/>
    </source>
</evidence>
<feature type="transmembrane region" description="Helical" evidence="7">
    <location>
        <begin position="92"/>
        <end position="118"/>
    </location>
</feature>
<accession>A0ABS5U0F9</accession>
<dbReference type="Proteomes" id="UP000722125">
    <property type="component" value="Unassembled WGS sequence"/>
</dbReference>
<keyword evidence="4 7" id="KW-0472">Membrane</keyword>
<keyword evidence="3 7" id="KW-1133">Transmembrane helix</keyword>
<evidence type="ECO:0000313" key="10">
    <source>
        <dbReference type="Proteomes" id="UP000722125"/>
    </source>
</evidence>
<feature type="transmembrane region" description="Helical" evidence="7">
    <location>
        <begin position="253"/>
        <end position="274"/>
    </location>
</feature>
<evidence type="ECO:0000259" key="8">
    <source>
        <dbReference type="Pfam" id="PF12698"/>
    </source>
</evidence>
<comment type="subcellular location">
    <subcellularLocation>
        <location evidence="1">Membrane</location>
        <topology evidence="1">Multi-pass membrane protein</topology>
    </subcellularLocation>
</comment>
<feature type="compositionally biased region" description="Basic and acidic residues" evidence="6">
    <location>
        <begin position="21"/>
        <end position="33"/>
    </location>
</feature>
<feature type="compositionally biased region" description="Low complexity" evidence="6">
    <location>
        <begin position="1"/>
        <end position="19"/>
    </location>
</feature>
<evidence type="ECO:0000256" key="6">
    <source>
        <dbReference type="SAM" id="MobiDB-lite"/>
    </source>
</evidence>
<evidence type="ECO:0000256" key="4">
    <source>
        <dbReference type="ARBA" id="ARBA00023136"/>
    </source>
</evidence>
<proteinExistence type="predicted"/>
<dbReference type="RefSeq" id="WP_214350238.1">
    <property type="nucleotide sequence ID" value="NZ_JAHBOH010000001.1"/>
</dbReference>
<keyword evidence="10" id="KW-1185">Reference proteome</keyword>
<evidence type="ECO:0000256" key="5">
    <source>
        <dbReference type="ARBA" id="ARBA00023251"/>
    </source>
</evidence>
<reference evidence="9 10" key="1">
    <citation type="submission" date="2021-05" db="EMBL/GenBank/DDBJ databases">
        <title>Description of Cellulomonas sp. DKR-3 sp. nov.</title>
        <authorList>
            <person name="Dahal R.H."/>
            <person name="Chaudhary D.K."/>
        </authorList>
    </citation>
    <scope>NUCLEOTIDE SEQUENCE [LARGE SCALE GENOMIC DNA]</scope>
    <source>
        <strain evidence="9 10">DKR-3</strain>
    </source>
</reference>
<evidence type="ECO:0000256" key="1">
    <source>
        <dbReference type="ARBA" id="ARBA00004141"/>
    </source>
</evidence>
<feature type="domain" description="ABC-2 type transporter transmembrane" evidence="8">
    <location>
        <begin position="92"/>
        <end position="272"/>
    </location>
</feature>
<dbReference type="PANTHER" id="PTHR43229:SF2">
    <property type="entry name" value="NODULATION PROTEIN J"/>
    <property type="match status" value="1"/>
</dbReference>
<feature type="transmembrane region" description="Helical" evidence="7">
    <location>
        <begin position="62"/>
        <end position="80"/>
    </location>
</feature>
<gene>
    <name evidence="9" type="ORF">KIN34_10765</name>
</gene>
<feature type="transmembrane region" description="Helical" evidence="7">
    <location>
        <begin position="139"/>
        <end position="162"/>
    </location>
</feature>
<protein>
    <submittedName>
        <fullName evidence="9">ABC transporter permease</fullName>
    </submittedName>
</protein>
<feature type="transmembrane region" description="Helical" evidence="7">
    <location>
        <begin position="174"/>
        <end position="198"/>
    </location>
</feature>